<feature type="signal peptide" evidence="1">
    <location>
        <begin position="1"/>
        <end position="23"/>
    </location>
</feature>
<protein>
    <submittedName>
        <fullName evidence="2">Venom peptide ECTX1-Rm61a</fullName>
    </submittedName>
</protein>
<organism evidence="2">
    <name type="scientific">Rhytidoponera metallica</name>
    <name type="common">Australian green-headed ant</name>
    <name type="synonym">Ponera metallica</name>
    <dbReference type="NCBI Taxonomy" id="148364"/>
    <lineage>
        <taxon>Eukaryota</taxon>
        <taxon>Metazoa</taxon>
        <taxon>Ecdysozoa</taxon>
        <taxon>Arthropoda</taxon>
        <taxon>Hexapoda</taxon>
        <taxon>Insecta</taxon>
        <taxon>Pterygota</taxon>
        <taxon>Neoptera</taxon>
        <taxon>Endopterygota</taxon>
        <taxon>Hymenoptera</taxon>
        <taxon>Apocrita</taxon>
        <taxon>Aculeata</taxon>
        <taxon>Formicoidea</taxon>
        <taxon>Formicidae</taxon>
        <taxon>Ectatomminae</taxon>
        <taxon>Ectatommini</taxon>
        <taxon>Rhytidoponera</taxon>
    </lineage>
</organism>
<keyword evidence="1" id="KW-0732">Signal</keyword>
<evidence type="ECO:0000313" key="2">
    <source>
        <dbReference type="EMBL" id="UPH34141.1"/>
    </source>
</evidence>
<name>A0A8U0LTL9_RHYMT</name>
<dbReference type="AlphaFoldDB" id="A0A8U0LTL9"/>
<dbReference type="EMBL" id="MW317108">
    <property type="protein sequence ID" value="UPH34141.1"/>
    <property type="molecule type" value="mRNA"/>
</dbReference>
<reference evidence="2" key="1">
    <citation type="submission" date="2020-11" db="EMBL/GenBank/DDBJ databases">
        <authorList>
            <person name="Robinson S.D."/>
        </authorList>
    </citation>
    <scope>NUCLEOTIDE SEQUENCE</scope>
    <source>
        <tissue evidence="2">Venom apparatus</tissue>
    </source>
</reference>
<feature type="chain" id="PRO_5035817203" evidence="1">
    <location>
        <begin position="24"/>
        <end position="56"/>
    </location>
</feature>
<sequence length="56" mass="6239">MKVTYAILLVAVITVVMVPNIMADAEAEAKHGQAEKIGIFDQIDKFMDWVMKQTEG</sequence>
<evidence type="ECO:0000256" key="1">
    <source>
        <dbReference type="SAM" id="SignalP"/>
    </source>
</evidence>
<accession>A0A8U0LTL9</accession>
<proteinExistence type="evidence at transcript level"/>